<feature type="compositionally biased region" description="Low complexity" evidence="1">
    <location>
        <begin position="1"/>
        <end position="13"/>
    </location>
</feature>
<dbReference type="Pfam" id="PF14490">
    <property type="entry name" value="HHH_RecD2"/>
    <property type="match status" value="1"/>
</dbReference>
<evidence type="ECO:0000313" key="5">
    <source>
        <dbReference type="Proteomes" id="UP000190637"/>
    </source>
</evidence>
<proteinExistence type="predicted"/>
<reference evidence="4 5" key="1">
    <citation type="submission" date="2017-02" db="EMBL/GenBank/DDBJ databases">
        <authorList>
            <person name="Peterson S.W."/>
        </authorList>
    </citation>
    <scope>NUCLEOTIDE SEQUENCE [LARGE SCALE GENOMIC DNA]</scope>
    <source>
        <strain evidence="4 5">DSM 45154</strain>
    </source>
</reference>
<dbReference type="AlphaFoldDB" id="A0A1T4T6L8"/>
<dbReference type="InterPro" id="IPR029493">
    <property type="entry name" value="RecD2-like_HHH"/>
</dbReference>
<evidence type="ECO:0000313" key="4">
    <source>
        <dbReference type="EMBL" id="SKA36135.1"/>
    </source>
</evidence>
<dbReference type="STRING" id="1122192.SAMN02745673_04580"/>
<dbReference type="Gene3D" id="3.40.50.300">
    <property type="entry name" value="P-loop containing nucleotide triphosphate hydrolases"/>
    <property type="match status" value="2"/>
</dbReference>
<dbReference type="InterPro" id="IPR027417">
    <property type="entry name" value="P-loop_NTPase"/>
</dbReference>
<dbReference type="CDD" id="cd18809">
    <property type="entry name" value="SF1_C_RecD"/>
    <property type="match status" value="1"/>
</dbReference>
<dbReference type="Pfam" id="PF13245">
    <property type="entry name" value="AAA_19"/>
    <property type="match status" value="1"/>
</dbReference>
<organism evidence="4 5">
    <name type="scientific">Marinactinospora thermotolerans DSM 45154</name>
    <dbReference type="NCBI Taxonomy" id="1122192"/>
    <lineage>
        <taxon>Bacteria</taxon>
        <taxon>Bacillati</taxon>
        <taxon>Actinomycetota</taxon>
        <taxon>Actinomycetes</taxon>
        <taxon>Streptosporangiales</taxon>
        <taxon>Nocardiopsidaceae</taxon>
        <taxon>Marinactinospora</taxon>
    </lineage>
</organism>
<protein>
    <submittedName>
        <fullName evidence="4">Exodeoxyribonuclease V alpha subunit</fullName>
    </submittedName>
</protein>
<sequence>MADPSSSPSPSGAAGPGGAGPLDRARTALAAVGAPERLAGPLVAALGPGADQALSADPWRLLDVASVTPEQADYCARRALGEAASPDDPRRGRALVRHLLRRAAREGHTALHRPRLEGALRALGVRSTGPAVQAALESGDVADFEVLPEGDDDFEDDEVPELPDPEHHLALAGLGAAEQRLGAGLTRLMGTSEPIMDSATAAETVEATALRLGLDVPAEVTAALVTVALRGVCVLPHGAGARSAIATVVACAAAIGTDSEVGFAVAAPTASAAAALRARLGDAGVEVASVPELLETRGPDERGRDAQRPIEAGLVVVTGAMALDVEAAAALVAACADGTHLVLVADLSEAPSAGAGQVVADLVASRTAAVAPLPADPGGDPVAELAGLVAEGELAEVAAPGHEVVVVPAASAGEAVHRTVQLLTDSIPRALGIAAHDVQILTPTRGGEAGADALNTVCKARLNPGPGAHRGLDPGDRVLLAGHGPGYGPGEVGVLREVSGEGAGVELPGGRAVTVTEASHLRPGWAIPVAAAHGNEWPAVIAVYPPDTRASRPQVYTALTRASRHVSIVQAAGPALGEAVREVARVQRHTRLTAVLREG</sequence>
<dbReference type="Gene3D" id="1.10.10.2220">
    <property type="match status" value="1"/>
</dbReference>
<dbReference type="Gene3D" id="2.30.30.940">
    <property type="match status" value="1"/>
</dbReference>
<feature type="domain" description="ATP-dependent RecD2 DNA helicase-like helix-hairpin-helix" evidence="3">
    <location>
        <begin position="27"/>
        <end position="109"/>
    </location>
</feature>
<gene>
    <name evidence="4" type="ORF">SAMN02745673_04580</name>
</gene>
<dbReference type="RefSeq" id="WP_078763801.1">
    <property type="nucleotide sequence ID" value="NZ_FUWS01000015.1"/>
</dbReference>
<dbReference type="Proteomes" id="UP000190637">
    <property type="component" value="Unassembled WGS sequence"/>
</dbReference>
<accession>A0A1T4T6L8</accession>
<dbReference type="Pfam" id="PF13538">
    <property type="entry name" value="UvrD_C_2"/>
    <property type="match status" value="1"/>
</dbReference>
<feature type="region of interest" description="Disordered" evidence="1">
    <location>
        <begin position="1"/>
        <end position="28"/>
    </location>
</feature>
<evidence type="ECO:0000256" key="1">
    <source>
        <dbReference type="SAM" id="MobiDB-lite"/>
    </source>
</evidence>
<evidence type="ECO:0000259" key="2">
    <source>
        <dbReference type="Pfam" id="PF13538"/>
    </source>
</evidence>
<feature type="domain" description="UvrD-like helicase C-terminal" evidence="2">
    <location>
        <begin position="524"/>
        <end position="569"/>
    </location>
</feature>
<name>A0A1T4T6L8_9ACTN</name>
<keyword evidence="5" id="KW-1185">Reference proteome</keyword>
<dbReference type="InterPro" id="IPR027785">
    <property type="entry name" value="UvrD-like_helicase_C"/>
</dbReference>
<dbReference type="EMBL" id="FUWS01000015">
    <property type="protein sequence ID" value="SKA36135.1"/>
    <property type="molecule type" value="Genomic_DNA"/>
</dbReference>
<evidence type="ECO:0000259" key="3">
    <source>
        <dbReference type="Pfam" id="PF14490"/>
    </source>
</evidence>
<dbReference type="SUPFAM" id="SSF52540">
    <property type="entry name" value="P-loop containing nucleoside triphosphate hydrolases"/>
    <property type="match status" value="1"/>
</dbReference>